<proteinExistence type="predicted"/>
<sequence>MDDSRLNDDSLNDPECSWVSDLLASQNAPSAPDDVVETVLAALGDEQSTRQAAERAKSDSLGELLGRSVTGTFGTNAPTHYTKKGLGLRQSQPHR</sequence>
<gene>
    <name evidence="2" type="ORF">NCTC13652_01510</name>
</gene>
<dbReference type="Proteomes" id="UP000277858">
    <property type="component" value="Chromosome"/>
</dbReference>
<keyword evidence="3" id="KW-1185">Reference proteome</keyword>
<organism evidence="2 3">
    <name type="scientific">Acidipropionibacterium jensenii</name>
    <dbReference type="NCBI Taxonomy" id="1749"/>
    <lineage>
        <taxon>Bacteria</taxon>
        <taxon>Bacillati</taxon>
        <taxon>Actinomycetota</taxon>
        <taxon>Actinomycetes</taxon>
        <taxon>Propionibacteriales</taxon>
        <taxon>Propionibacteriaceae</taxon>
        <taxon>Acidipropionibacterium</taxon>
    </lineage>
</organism>
<feature type="region of interest" description="Disordered" evidence="1">
    <location>
        <begin position="66"/>
        <end position="95"/>
    </location>
</feature>
<evidence type="ECO:0000313" key="2">
    <source>
        <dbReference type="EMBL" id="VEI03310.1"/>
    </source>
</evidence>
<dbReference type="AlphaFoldDB" id="A0A3S4YXA9"/>
<feature type="compositionally biased region" description="Polar residues" evidence="1">
    <location>
        <begin position="69"/>
        <end position="79"/>
    </location>
</feature>
<dbReference type="OrthoDB" id="3733200at2"/>
<dbReference type="RefSeq" id="WP_028703222.1">
    <property type="nucleotide sequence ID" value="NZ_CP025571.1"/>
</dbReference>
<reference evidence="2 3" key="1">
    <citation type="submission" date="2018-12" db="EMBL/GenBank/DDBJ databases">
        <authorList>
            <consortium name="Pathogen Informatics"/>
        </authorList>
    </citation>
    <scope>NUCLEOTIDE SEQUENCE [LARGE SCALE GENOMIC DNA]</scope>
    <source>
        <strain evidence="2 3">NCTC13652</strain>
    </source>
</reference>
<name>A0A3S4YXA9_9ACTN</name>
<dbReference type="STRING" id="1122997.GCA_000425285_01675"/>
<evidence type="ECO:0000313" key="3">
    <source>
        <dbReference type="Proteomes" id="UP000277858"/>
    </source>
</evidence>
<accession>A0A3S4YXA9</accession>
<dbReference type="GeneID" id="82884351"/>
<evidence type="ECO:0000256" key="1">
    <source>
        <dbReference type="SAM" id="MobiDB-lite"/>
    </source>
</evidence>
<protein>
    <submittedName>
        <fullName evidence="2">Uncharacterized protein</fullName>
    </submittedName>
</protein>
<dbReference type="EMBL" id="LR134473">
    <property type="protein sequence ID" value="VEI03310.1"/>
    <property type="molecule type" value="Genomic_DNA"/>
</dbReference>